<dbReference type="EMBL" id="JAWDKB010000001">
    <property type="protein sequence ID" value="MDV0442739.1"/>
    <property type="molecule type" value="Genomic_DNA"/>
</dbReference>
<gene>
    <name evidence="1" type="ORF">McpCs1_00830</name>
</gene>
<organism evidence="1 2">
    <name type="scientific">Methanorbis rubei</name>
    <dbReference type="NCBI Taxonomy" id="3028300"/>
    <lineage>
        <taxon>Archaea</taxon>
        <taxon>Methanobacteriati</taxon>
        <taxon>Methanobacteriota</taxon>
        <taxon>Stenosarchaea group</taxon>
        <taxon>Methanomicrobia</taxon>
        <taxon>Methanomicrobiales</taxon>
        <taxon>Methanocorpusculaceae</taxon>
        <taxon>Methanorbis</taxon>
    </lineage>
</organism>
<name>A0AAE4MEL4_9EURY</name>
<comment type="caution">
    <text evidence="1">The sequence shown here is derived from an EMBL/GenBank/DDBJ whole genome shotgun (WGS) entry which is preliminary data.</text>
</comment>
<keyword evidence="2" id="KW-1185">Reference proteome</keyword>
<dbReference type="Proteomes" id="UP001283212">
    <property type="component" value="Unassembled WGS sequence"/>
</dbReference>
<proteinExistence type="predicted"/>
<reference evidence="1 2" key="1">
    <citation type="submission" date="2023-06" db="EMBL/GenBank/DDBJ databases">
        <title>Genome sequence of Methancorpusculaceae sp. Cs1.</title>
        <authorList>
            <person name="Protasov E."/>
            <person name="Platt K."/>
            <person name="Poehlein A."/>
            <person name="Daniel R."/>
            <person name="Brune A."/>
        </authorList>
    </citation>
    <scope>NUCLEOTIDE SEQUENCE [LARGE SCALE GENOMIC DNA]</scope>
    <source>
        <strain evidence="1 2">Cs1</strain>
    </source>
</reference>
<dbReference type="AlphaFoldDB" id="A0AAE4MEL4"/>
<evidence type="ECO:0000313" key="1">
    <source>
        <dbReference type="EMBL" id="MDV0442739.1"/>
    </source>
</evidence>
<protein>
    <submittedName>
        <fullName evidence="1">Uncharacterized protein</fullName>
    </submittedName>
</protein>
<sequence>MMSVVSFEVTTEHTEHTEFHGKNTEYRFAYGKHGTHAFGLLTASRESLRRLESQSGDPYIYLYS</sequence>
<accession>A0AAE4MEL4</accession>
<evidence type="ECO:0000313" key="2">
    <source>
        <dbReference type="Proteomes" id="UP001283212"/>
    </source>
</evidence>